<organism evidence="1 2">
    <name type="scientific">Aureobasidium melanogenum</name>
    <name type="common">Aureobasidium pullulans var. melanogenum</name>
    <dbReference type="NCBI Taxonomy" id="46634"/>
    <lineage>
        <taxon>Eukaryota</taxon>
        <taxon>Fungi</taxon>
        <taxon>Dikarya</taxon>
        <taxon>Ascomycota</taxon>
        <taxon>Pezizomycotina</taxon>
        <taxon>Dothideomycetes</taxon>
        <taxon>Dothideomycetidae</taxon>
        <taxon>Dothideales</taxon>
        <taxon>Saccotheciaceae</taxon>
        <taxon>Aureobasidium</taxon>
    </lineage>
</organism>
<dbReference type="EMBL" id="JAHFXS010001469">
    <property type="protein sequence ID" value="KAG9977340.1"/>
    <property type="molecule type" value="Genomic_DNA"/>
</dbReference>
<reference evidence="1" key="2">
    <citation type="submission" date="2021-08" db="EMBL/GenBank/DDBJ databases">
        <authorList>
            <person name="Gostincar C."/>
            <person name="Sun X."/>
            <person name="Song Z."/>
            <person name="Gunde-Cimerman N."/>
        </authorList>
    </citation>
    <scope>NUCLEOTIDE SEQUENCE</scope>
    <source>
        <strain evidence="1">EXF-9298</strain>
    </source>
</reference>
<reference evidence="1" key="1">
    <citation type="journal article" date="2021" name="J Fungi (Basel)">
        <title>Virulence traits and population genomics of the black yeast Aureobasidium melanogenum.</title>
        <authorList>
            <person name="Cernosa A."/>
            <person name="Sun X."/>
            <person name="Gostincar C."/>
            <person name="Fang C."/>
            <person name="Gunde-Cimerman N."/>
            <person name="Song Z."/>
        </authorList>
    </citation>
    <scope>NUCLEOTIDE SEQUENCE</scope>
    <source>
        <strain evidence="1">EXF-9298</strain>
    </source>
</reference>
<dbReference type="Proteomes" id="UP000729357">
    <property type="component" value="Unassembled WGS sequence"/>
</dbReference>
<gene>
    <name evidence="1" type="ORF">KCU98_g10126</name>
</gene>
<sequence length="127" mass="13074">MKSLTADNAPFGKGGYLHQISSATVGPQSSLGKTQAALKSANLDALNTSISDIRFATVGPQSSFAQAQGHLAKMAALDFISKPLQDLKTSVDKQNADISSIHNATVVPQSSLGKIETAVGSTTISDS</sequence>
<evidence type="ECO:0000313" key="2">
    <source>
        <dbReference type="Proteomes" id="UP000729357"/>
    </source>
</evidence>
<comment type="caution">
    <text evidence="1">The sequence shown here is derived from an EMBL/GenBank/DDBJ whole genome shotgun (WGS) entry which is preliminary data.</text>
</comment>
<name>A0A9P8FMV1_AURME</name>
<keyword evidence="2" id="KW-1185">Reference proteome</keyword>
<dbReference type="AlphaFoldDB" id="A0A9P8FMV1"/>
<protein>
    <submittedName>
        <fullName evidence="1">Uncharacterized protein</fullName>
    </submittedName>
</protein>
<feature type="non-terminal residue" evidence="1">
    <location>
        <position position="127"/>
    </location>
</feature>
<accession>A0A9P8FMV1</accession>
<proteinExistence type="predicted"/>
<evidence type="ECO:0000313" key="1">
    <source>
        <dbReference type="EMBL" id="KAG9977340.1"/>
    </source>
</evidence>